<gene>
    <name evidence="1" type="ORF">FGO68_gene6446</name>
</gene>
<dbReference type="EMBL" id="RRYP01000243">
    <property type="protein sequence ID" value="TNV87752.1"/>
    <property type="molecule type" value="Genomic_DNA"/>
</dbReference>
<proteinExistence type="predicted"/>
<name>A0A8J8T9Q1_HALGN</name>
<dbReference type="Proteomes" id="UP000785679">
    <property type="component" value="Unassembled WGS sequence"/>
</dbReference>
<evidence type="ECO:0000313" key="1">
    <source>
        <dbReference type="EMBL" id="TNV87752.1"/>
    </source>
</evidence>
<organism evidence="1 2">
    <name type="scientific">Halteria grandinella</name>
    <dbReference type="NCBI Taxonomy" id="5974"/>
    <lineage>
        <taxon>Eukaryota</taxon>
        <taxon>Sar</taxon>
        <taxon>Alveolata</taxon>
        <taxon>Ciliophora</taxon>
        <taxon>Intramacronucleata</taxon>
        <taxon>Spirotrichea</taxon>
        <taxon>Stichotrichia</taxon>
        <taxon>Sporadotrichida</taxon>
        <taxon>Halteriidae</taxon>
        <taxon>Halteria</taxon>
    </lineage>
</organism>
<keyword evidence="2" id="KW-1185">Reference proteome</keyword>
<evidence type="ECO:0000313" key="2">
    <source>
        <dbReference type="Proteomes" id="UP000785679"/>
    </source>
</evidence>
<sequence>MSSYLIPLIDTNNQNFFRSSLKLSQSPFFTEIISPAEGQQGFIDRSDPYIIKDQVQEDILLPKREGRDKAQRCEQKRIVQ</sequence>
<comment type="caution">
    <text evidence="1">The sequence shown here is derived from an EMBL/GenBank/DDBJ whole genome shotgun (WGS) entry which is preliminary data.</text>
</comment>
<dbReference type="AlphaFoldDB" id="A0A8J8T9Q1"/>
<accession>A0A8J8T9Q1</accession>
<reference evidence="1" key="1">
    <citation type="submission" date="2019-06" db="EMBL/GenBank/DDBJ databases">
        <authorList>
            <person name="Zheng W."/>
        </authorList>
    </citation>
    <scope>NUCLEOTIDE SEQUENCE</scope>
    <source>
        <strain evidence="1">QDHG01</strain>
    </source>
</reference>
<protein>
    <submittedName>
        <fullName evidence="1">Uncharacterized protein</fullName>
    </submittedName>
</protein>